<evidence type="ECO:0000259" key="1">
    <source>
        <dbReference type="Pfam" id="PF03184"/>
    </source>
</evidence>
<sequence length="83" mass="9306">MDNADGHAVDLHHEGVRIEFLPPNTISLLQPMDQGVIRAFKALNTGNCLQQLVDAIDGDENFQLKVYWRNFTISSCLTVIHKA</sequence>
<accession>A0A8C7X688</accession>
<reference evidence="2" key="1">
    <citation type="submission" date="2025-08" db="UniProtKB">
        <authorList>
            <consortium name="Ensembl"/>
        </authorList>
    </citation>
    <scope>IDENTIFICATION</scope>
</reference>
<reference evidence="2" key="2">
    <citation type="submission" date="2025-09" db="UniProtKB">
        <authorList>
            <consortium name="Ensembl"/>
        </authorList>
    </citation>
    <scope>IDENTIFICATION</scope>
</reference>
<evidence type="ECO:0000313" key="3">
    <source>
        <dbReference type="Proteomes" id="UP000694383"/>
    </source>
</evidence>
<keyword evidence="3" id="KW-1185">Reference proteome</keyword>
<organism evidence="2 3">
    <name type="scientific">Oryzias sinensis</name>
    <name type="common">Chinese medaka</name>
    <dbReference type="NCBI Taxonomy" id="183150"/>
    <lineage>
        <taxon>Eukaryota</taxon>
        <taxon>Metazoa</taxon>
        <taxon>Chordata</taxon>
        <taxon>Craniata</taxon>
        <taxon>Vertebrata</taxon>
        <taxon>Euteleostomi</taxon>
        <taxon>Actinopterygii</taxon>
        <taxon>Neopterygii</taxon>
        <taxon>Teleostei</taxon>
        <taxon>Neoteleostei</taxon>
        <taxon>Acanthomorphata</taxon>
        <taxon>Ovalentaria</taxon>
        <taxon>Atherinomorphae</taxon>
        <taxon>Beloniformes</taxon>
        <taxon>Adrianichthyidae</taxon>
        <taxon>Oryziinae</taxon>
        <taxon>Oryzias</taxon>
    </lineage>
</organism>
<name>A0A8C7X688_9TELE</name>
<dbReference type="AlphaFoldDB" id="A0A8C7X688"/>
<protein>
    <recommendedName>
        <fullName evidence="1">DDE-1 domain-containing protein</fullName>
    </recommendedName>
</protein>
<dbReference type="GO" id="GO:0003676">
    <property type="term" value="F:nucleic acid binding"/>
    <property type="evidence" value="ECO:0007669"/>
    <property type="project" value="InterPro"/>
</dbReference>
<dbReference type="Ensembl" id="ENSOSIT00000008833.1">
    <property type="protein sequence ID" value="ENSOSIP00000008282.1"/>
    <property type="gene ID" value="ENSOSIG00000005353.1"/>
</dbReference>
<feature type="domain" description="DDE-1" evidence="1">
    <location>
        <begin position="13"/>
        <end position="83"/>
    </location>
</feature>
<dbReference type="GeneTree" id="ENSGT00940000177992"/>
<dbReference type="Proteomes" id="UP000694383">
    <property type="component" value="Unplaced"/>
</dbReference>
<dbReference type="Pfam" id="PF03184">
    <property type="entry name" value="DDE_1"/>
    <property type="match status" value="1"/>
</dbReference>
<proteinExistence type="predicted"/>
<evidence type="ECO:0000313" key="2">
    <source>
        <dbReference type="Ensembl" id="ENSOSIP00000008282.1"/>
    </source>
</evidence>
<dbReference type="InterPro" id="IPR004875">
    <property type="entry name" value="DDE_SF_endonuclease_dom"/>
</dbReference>